<dbReference type="AlphaFoldDB" id="W0SG85"/>
<dbReference type="InterPro" id="IPR000847">
    <property type="entry name" value="LysR_HTH_N"/>
</dbReference>
<keyword evidence="2" id="KW-0805">Transcription regulation</keyword>
<dbReference type="Proteomes" id="UP000031637">
    <property type="component" value="Chromosome"/>
</dbReference>
<dbReference type="EMBL" id="AP012547">
    <property type="protein sequence ID" value="BAO30041.1"/>
    <property type="molecule type" value="Genomic_DNA"/>
</dbReference>
<evidence type="ECO:0000313" key="6">
    <source>
        <dbReference type="EMBL" id="BAO30041.1"/>
    </source>
</evidence>
<evidence type="ECO:0000313" key="7">
    <source>
        <dbReference type="Proteomes" id="UP000031637"/>
    </source>
</evidence>
<proteinExistence type="inferred from homology"/>
<organism evidence="6 7">
    <name type="scientific">Sulfuritalea hydrogenivorans sk43H</name>
    <dbReference type="NCBI Taxonomy" id="1223802"/>
    <lineage>
        <taxon>Bacteria</taxon>
        <taxon>Pseudomonadati</taxon>
        <taxon>Pseudomonadota</taxon>
        <taxon>Betaproteobacteria</taxon>
        <taxon>Nitrosomonadales</taxon>
        <taxon>Sterolibacteriaceae</taxon>
        <taxon>Sulfuritalea</taxon>
    </lineage>
</organism>
<dbReference type="STRING" id="1223802.SUTH_02251"/>
<evidence type="ECO:0000256" key="4">
    <source>
        <dbReference type="ARBA" id="ARBA00023163"/>
    </source>
</evidence>
<name>W0SG85_9PROT</name>
<dbReference type="CDD" id="cd08420">
    <property type="entry name" value="PBP2_CysL_like"/>
    <property type="match status" value="1"/>
</dbReference>
<dbReference type="RefSeq" id="WP_041099303.1">
    <property type="nucleotide sequence ID" value="NZ_AP012547.1"/>
</dbReference>
<dbReference type="KEGG" id="shd:SUTH_02251"/>
<dbReference type="GO" id="GO:0000976">
    <property type="term" value="F:transcription cis-regulatory region binding"/>
    <property type="evidence" value="ECO:0007669"/>
    <property type="project" value="TreeGrafter"/>
</dbReference>
<keyword evidence="4" id="KW-0804">Transcription</keyword>
<dbReference type="Pfam" id="PF03466">
    <property type="entry name" value="LysR_substrate"/>
    <property type="match status" value="1"/>
</dbReference>
<evidence type="ECO:0000256" key="3">
    <source>
        <dbReference type="ARBA" id="ARBA00023125"/>
    </source>
</evidence>
<dbReference type="SUPFAM" id="SSF53850">
    <property type="entry name" value="Periplasmic binding protein-like II"/>
    <property type="match status" value="1"/>
</dbReference>
<sequence>MADRRLQVFHAVAKQLSFTKAAEVLFMTQPAVTFQIKQLEEHFNTRLFDRGHGRIALTPAGEVVFGYAERILGLSSEMDVRLSELTGEISGSLMVGASTTIAEFMLPGILGEFKSTYPGVRSRLIVGNSESIENRVMEHTIDIGFIESLSHEPNLQCEVCCDDELVVICHPRFPLARHKELTPQKLLEHAFISREPGSGTREFTENYLRHSGIALDQLNVVMELGSPIALNGVVETGLGFAIASRASVSKEQRLGDIVAIPLKPRLIRTLSMVYPKEKFRSRLVASFVEFASVRLRALISKKTA</sequence>
<evidence type="ECO:0000259" key="5">
    <source>
        <dbReference type="PROSITE" id="PS50931"/>
    </source>
</evidence>
<comment type="similarity">
    <text evidence="1">Belongs to the LysR transcriptional regulatory family.</text>
</comment>
<dbReference type="InterPro" id="IPR005119">
    <property type="entry name" value="LysR_subst-bd"/>
</dbReference>
<dbReference type="OrthoDB" id="9808620at2"/>
<dbReference type="Gene3D" id="3.40.190.290">
    <property type="match status" value="1"/>
</dbReference>
<protein>
    <submittedName>
        <fullName evidence="6">Transcriptional regulator</fullName>
    </submittedName>
</protein>
<dbReference type="InterPro" id="IPR036388">
    <property type="entry name" value="WH-like_DNA-bd_sf"/>
</dbReference>
<dbReference type="Pfam" id="PF00126">
    <property type="entry name" value="HTH_1"/>
    <property type="match status" value="1"/>
</dbReference>
<dbReference type="PRINTS" id="PR00039">
    <property type="entry name" value="HTHLYSR"/>
</dbReference>
<dbReference type="FunFam" id="1.10.10.10:FF:000001">
    <property type="entry name" value="LysR family transcriptional regulator"/>
    <property type="match status" value="1"/>
</dbReference>
<gene>
    <name evidence="6" type="ORF">SUTH_02251</name>
</gene>
<dbReference type="SUPFAM" id="SSF46785">
    <property type="entry name" value="Winged helix' DNA-binding domain"/>
    <property type="match status" value="1"/>
</dbReference>
<reference evidence="6 7" key="1">
    <citation type="journal article" date="2014" name="Syst. Appl. Microbiol.">
        <title>Complete genomes of freshwater sulfur oxidizers Sulfuricella denitrificans skB26 and Sulfuritalea hydrogenivorans sk43H: genetic insights into the sulfur oxidation pathway of betaproteobacteria.</title>
        <authorList>
            <person name="Watanabe T."/>
            <person name="Kojima H."/>
            <person name="Fukui M."/>
        </authorList>
    </citation>
    <scope>NUCLEOTIDE SEQUENCE [LARGE SCALE GENOMIC DNA]</scope>
    <source>
        <strain evidence="6">DSM22779</strain>
    </source>
</reference>
<keyword evidence="7" id="KW-1185">Reference proteome</keyword>
<accession>W0SG85</accession>
<dbReference type="PROSITE" id="PS50931">
    <property type="entry name" value="HTH_LYSR"/>
    <property type="match status" value="1"/>
</dbReference>
<feature type="domain" description="HTH lysR-type" evidence="5">
    <location>
        <begin position="1"/>
        <end position="58"/>
    </location>
</feature>
<keyword evidence="3" id="KW-0238">DNA-binding</keyword>
<evidence type="ECO:0000256" key="1">
    <source>
        <dbReference type="ARBA" id="ARBA00009437"/>
    </source>
</evidence>
<dbReference type="GO" id="GO:0003700">
    <property type="term" value="F:DNA-binding transcription factor activity"/>
    <property type="evidence" value="ECO:0007669"/>
    <property type="project" value="InterPro"/>
</dbReference>
<dbReference type="PANTHER" id="PTHR30126:SF39">
    <property type="entry name" value="HTH-TYPE TRANSCRIPTIONAL REGULATOR CYSL"/>
    <property type="match status" value="1"/>
</dbReference>
<dbReference type="Gene3D" id="1.10.10.10">
    <property type="entry name" value="Winged helix-like DNA-binding domain superfamily/Winged helix DNA-binding domain"/>
    <property type="match status" value="1"/>
</dbReference>
<dbReference type="HOGENOM" id="CLU_039613_6_1_4"/>
<evidence type="ECO:0000256" key="2">
    <source>
        <dbReference type="ARBA" id="ARBA00023015"/>
    </source>
</evidence>
<dbReference type="InterPro" id="IPR036390">
    <property type="entry name" value="WH_DNA-bd_sf"/>
</dbReference>
<dbReference type="PANTHER" id="PTHR30126">
    <property type="entry name" value="HTH-TYPE TRANSCRIPTIONAL REGULATOR"/>
    <property type="match status" value="1"/>
</dbReference>